<gene>
    <name evidence="1" type="ORF">HCDG_00026</name>
</gene>
<dbReference type="EMBL" id="GG692419">
    <property type="protein sequence ID" value="EER44447.1"/>
    <property type="molecule type" value="Genomic_DNA"/>
</dbReference>
<dbReference type="HOGENOM" id="CLU_2305217_0_0_1"/>
<proteinExistence type="predicted"/>
<dbReference type="AlphaFoldDB" id="C6H3D2"/>
<reference evidence="2" key="1">
    <citation type="submission" date="2009-05" db="EMBL/GenBank/DDBJ databases">
        <title>The genome sequence of Ajellomyces capsulatus strain H143.</title>
        <authorList>
            <person name="Champion M."/>
            <person name="Cuomo C.A."/>
            <person name="Ma L.-J."/>
            <person name="Henn M.R."/>
            <person name="Sil A."/>
            <person name="Goldman B."/>
            <person name="Young S.K."/>
            <person name="Kodira C.D."/>
            <person name="Zeng Q."/>
            <person name="Koehrsen M."/>
            <person name="Alvarado L."/>
            <person name="Berlin A.M."/>
            <person name="Borenstein D."/>
            <person name="Chen Z."/>
            <person name="Engels R."/>
            <person name="Freedman E."/>
            <person name="Gellesch M."/>
            <person name="Goldberg J."/>
            <person name="Griggs A."/>
            <person name="Gujja S."/>
            <person name="Heiman D.I."/>
            <person name="Hepburn T.A."/>
            <person name="Howarth C."/>
            <person name="Jen D."/>
            <person name="Larson L."/>
            <person name="Lewis B."/>
            <person name="Mehta T."/>
            <person name="Park D."/>
            <person name="Pearson M."/>
            <person name="Roberts A."/>
            <person name="Saif S."/>
            <person name="Shea T.D."/>
            <person name="Shenoy N."/>
            <person name="Sisk P."/>
            <person name="Stolte C."/>
            <person name="Sykes S."/>
            <person name="Walk T."/>
            <person name="White J."/>
            <person name="Yandava C."/>
            <person name="Klein B."/>
            <person name="McEwen J.G."/>
            <person name="Puccia R."/>
            <person name="Goldman G.H."/>
            <person name="Felipe M.S."/>
            <person name="Nino-Vega G."/>
            <person name="San-Blas G."/>
            <person name="Taylor J.W."/>
            <person name="Mendoza L."/>
            <person name="Galagan J.E."/>
            <person name="Nusbaum C."/>
            <person name="Birren B.W."/>
        </authorList>
    </citation>
    <scope>NUCLEOTIDE SEQUENCE [LARGE SCALE GENOMIC DNA]</scope>
    <source>
        <strain evidence="2">H143</strain>
    </source>
</reference>
<sequence length="100" mass="11063">MSSAAKRCFLLPGFARMESFPGPSAAMCSSTNKSGFILHIPHRGSVLDQRLWYNAKTTHIESSGISSAIPPHEQTIQIQLKGREKFGNDVKHILLNPFPE</sequence>
<protein>
    <submittedName>
        <fullName evidence="1">Uncharacterized protein</fullName>
    </submittedName>
</protein>
<dbReference type="VEuPathDB" id="FungiDB:HCDG_00026"/>
<organism evidence="1 2">
    <name type="scientific">Ajellomyces capsulatus (strain H143)</name>
    <name type="common">Darling's disease fungus</name>
    <name type="synonym">Histoplasma capsulatum</name>
    <dbReference type="NCBI Taxonomy" id="544712"/>
    <lineage>
        <taxon>Eukaryota</taxon>
        <taxon>Fungi</taxon>
        <taxon>Dikarya</taxon>
        <taxon>Ascomycota</taxon>
        <taxon>Pezizomycotina</taxon>
        <taxon>Eurotiomycetes</taxon>
        <taxon>Eurotiomycetidae</taxon>
        <taxon>Onygenales</taxon>
        <taxon>Ajellomycetaceae</taxon>
        <taxon>Histoplasma</taxon>
    </lineage>
</organism>
<dbReference type="OrthoDB" id="10316592at2759"/>
<evidence type="ECO:0000313" key="2">
    <source>
        <dbReference type="Proteomes" id="UP000002624"/>
    </source>
</evidence>
<dbReference type="Proteomes" id="UP000002624">
    <property type="component" value="Unassembled WGS sequence"/>
</dbReference>
<accession>C6H3D2</accession>
<evidence type="ECO:0000313" key="1">
    <source>
        <dbReference type="EMBL" id="EER44447.1"/>
    </source>
</evidence>
<name>C6H3D2_AJECH</name>